<dbReference type="OrthoDB" id="1900634at2759"/>
<sequence>MAVEVVQFLVRKFVDSLAEEEAAAATELPFIAQFNTMRAELEKAAISPDNADELRECLYGLNDLLAGCRMLTNRPNRRRRFFTRPDAWRFSKTNKRVAAVRRRVLQCVGNDSGGDTAASQEDGAAAAAGLDRWTTAWLDRSRIHGFDQQLMELESMAFRDCGAGRLAGVGIVGMGGIGKTAFAQLLFSSPRARGRFFPRIWMCMSRTACAGADRRREVLQGILMALGHEEDAILSMDGSNSLAELVIAVHEQLKGKRYLIVFDDVWHVDDWYADVVGAGGQNAPQRADDWSERLAFGLPKDRGGLVVVTSRLKQAAETMVGKSCLHHVQPLCDSESCWAIFTDALSQAKGTVDLATVDSMKQEILGTCSGLPSAAKTTGDIFASSSILSPATTSTSQEISKSGHIITGNNGSLK</sequence>
<gene>
    <name evidence="3" type="ORF">C2845_PM08G28260</name>
</gene>
<feature type="region of interest" description="Disordered" evidence="1">
    <location>
        <begin position="393"/>
        <end position="414"/>
    </location>
</feature>
<protein>
    <submittedName>
        <fullName evidence="3">Disease resistance protein</fullName>
    </submittedName>
</protein>
<dbReference type="InterPro" id="IPR002182">
    <property type="entry name" value="NB-ARC"/>
</dbReference>
<dbReference type="PRINTS" id="PR00364">
    <property type="entry name" value="DISEASERSIST"/>
</dbReference>
<dbReference type="Gene3D" id="3.40.50.300">
    <property type="entry name" value="P-loop containing nucleotide triphosphate hydrolases"/>
    <property type="match status" value="1"/>
</dbReference>
<feature type="domain" description="NB-ARC" evidence="2">
    <location>
        <begin position="168"/>
        <end position="271"/>
    </location>
</feature>
<dbReference type="STRING" id="4540.A0A3L6R3Z9"/>
<dbReference type="Pfam" id="PF00931">
    <property type="entry name" value="NB-ARC"/>
    <property type="match status" value="1"/>
</dbReference>
<accession>A0A3L6R3Z9</accession>
<evidence type="ECO:0000313" key="4">
    <source>
        <dbReference type="Proteomes" id="UP000275267"/>
    </source>
</evidence>
<organism evidence="3 4">
    <name type="scientific">Panicum miliaceum</name>
    <name type="common">Proso millet</name>
    <name type="synonym">Broomcorn millet</name>
    <dbReference type="NCBI Taxonomy" id="4540"/>
    <lineage>
        <taxon>Eukaryota</taxon>
        <taxon>Viridiplantae</taxon>
        <taxon>Streptophyta</taxon>
        <taxon>Embryophyta</taxon>
        <taxon>Tracheophyta</taxon>
        <taxon>Spermatophyta</taxon>
        <taxon>Magnoliopsida</taxon>
        <taxon>Liliopsida</taxon>
        <taxon>Poales</taxon>
        <taxon>Poaceae</taxon>
        <taxon>PACMAD clade</taxon>
        <taxon>Panicoideae</taxon>
        <taxon>Panicodae</taxon>
        <taxon>Paniceae</taxon>
        <taxon>Panicinae</taxon>
        <taxon>Panicum</taxon>
        <taxon>Panicum sect. Panicum</taxon>
    </lineage>
</organism>
<dbReference type="InterPro" id="IPR044974">
    <property type="entry name" value="Disease_R_plants"/>
</dbReference>
<dbReference type="GO" id="GO:0098542">
    <property type="term" value="P:defense response to other organism"/>
    <property type="evidence" value="ECO:0007669"/>
    <property type="project" value="TreeGrafter"/>
</dbReference>
<proteinExistence type="predicted"/>
<dbReference type="SUPFAM" id="SSF52540">
    <property type="entry name" value="P-loop containing nucleoside triphosphate hydrolases"/>
    <property type="match status" value="1"/>
</dbReference>
<dbReference type="PANTHER" id="PTHR23155:SF1220">
    <property type="entry name" value="BLIGHT RESISTANCE PROTEIN RGA3-LIKE"/>
    <property type="match status" value="1"/>
</dbReference>
<dbReference type="InterPro" id="IPR027417">
    <property type="entry name" value="P-loop_NTPase"/>
</dbReference>
<keyword evidence="4" id="KW-1185">Reference proteome</keyword>
<dbReference type="EMBL" id="PQIB02000010">
    <property type="protein sequence ID" value="RLM94222.1"/>
    <property type="molecule type" value="Genomic_DNA"/>
</dbReference>
<reference evidence="4" key="1">
    <citation type="journal article" date="2019" name="Nat. Commun.">
        <title>The genome of broomcorn millet.</title>
        <authorList>
            <person name="Zou C."/>
            <person name="Miki D."/>
            <person name="Li D."/>
            <person name="Tang Q."/>
            <person name="Xiao L."/>
            <person name="Rajput S."/>
            <person name="Deng P."/>
            <person name="Jia W."/>
            <person name="Huang R."/>
            <person name="Zhang M."/>
            <person name="Sun Y."/>
            <person name="Hu J."/>
            <person name="Fu X."/>
            <person name="Schnable P.S."/>
            <person name="Li F."/>
            <person name="Zhang H."/>
            <person name="Feng B."/>
            <person name="Zhu X."/>
            <person name="Liu R."/>
            <person name="Schnable J.C."/>
            <person name="Zhu J.-K."/>
            <person name="Zhang H."/>
        </authorList>
    </citation>
    <scope>NUCLEOTIDE SEQUENCE [LARGE SCALE GENOMIC DNA]</scope>
</reference>
<comment type="caution">
    <text evidence="3">The sequence shown here is derived from an EMBL/GenBank/DDBJ whole genome shotgun (WGS) entry which is preliminary data.</text>
</comment>
<evidence type="ECO:0000256" key="1">
    <source>
        <dbReference type="SAM" id="MobiDB-lite"/>
    </source>
</evidence>
<dbReference type="GO" id="GO:0043531">
    <property type="term" value="F:ADP binding"/>
    <property type="evidence" value="ECO:0007669"/>
    <property type="project" value="InterPro"/>
</dbReference>
<dbReference type="Proteomes" id="UP000275267">
    <property type="component" value="Unassembled WGS sequence"/>
</dbReference>
<evidence type="ECO:0000313" key="3">
    <source>
        <dbReference type="EMBL" id="RLM94222.1"/>
    </source>
</evidence>
<evidence type="ECO:0000259" key="2">
    <source>
        <dbReference type="Pfam" id="PF00931"/>
    </source>
</evidence>
<dbReference type="AlphaFoldDB" id="A0A3L6R3Z9"/>
<name>A0A3L6R3Z9_PANMI</name>
<dbReference type="PANTHER" id="PTHR23155">
    <property type="entry name" value="DISEASE RESISTANCE PROTEIN RP"/>
    <property type="match status" value="1"/>
</dbReference>